<dbReference type="PANTHER" id="PTHR10302:SF27">
    <property type="entry name" value="SINGLE-STRANDED DNA-BINDING PROTEIN"/>
    <property type="match status" value="1"/>
</dbReference>
<comment type="caution">
    <text evidence="2">The sequence shown here is derived from an EMBL/GenBank/DDBJ whole genome shotgun (WGS) entry which is preliminary data.</text>
</comment>
<dbReference type="InterPro" id="IPR000424">
    <property type="entry name" value="Primosome_PriB/ssb"/>
</dbReference>
<name>D9PJ93_9ZZZZ</name>
<dbReference type="EMBL" id="ADZX01000504">
    <property type="protein sequence ID" value="EFK96370.1"/>
    <property type="molecule type" value="Genomic_DNA"/>
</dbReference>
<accession>D9PJ93</accession>
<dbReference type="CDD" id="cd04496">
    <property type="entry name" value="SSB_OBF"/>
    <property type="match status" value="1"/>
</dbReference>
<dbReference type="PIRSF" id="PIRSF002070">
    <property type="entry name" value="SSB"/>
    <property type="match status" value="1"/>
</dbReference>
<gene>
    <name evidence="2" type="ORF">LDC_1602</name>
</gene>
<evidence type="ECO:0000256" key="1">
    <source>
        <dbReference type="ARBA" id="ARBA00023125"/>
    </source>
</evidence>
<dbReference type="InterPro" id="IPR012340">
    <property type="entry name" value="NA-bd_OB-fold"/>
</dbReference>
<reference evidence="2" key="2">
    <citation type="journal article" date="2011" name="Microb. Ecol.">
        <title>Taxonomic and Functional Metagenomic Profiling of the Microbial Community in the Anoxic Sediment of a Sub-saline Shallow Lake (Laguna de Carrizo, Central Spain).</title>
        <authorList>
            <person name="Ferrer M."/>
            <person name="Guazzaroni M.E."/>
            <person name="Richter M."/>
            <person name="Garcia-Salamanca A."/>
            <person name="Yarza P."/>
            <person name="Suarez-Suarez A."/>
            <person name="Solano J."/>
            <person name="Alcaide M."/>
            <person name="van Dillewijn P."/>
            <person name="Molina-Henares M.A."/>
            <person name="Lopez-Cortes N."/>
            <person name="Al-Ramahi Y."/>
            <person name="Guerrero C."/>
            <person name="Acosta A."/>
            <person name="de Eugenio L.I."/>
            <person name="Martinez V."/>
            <person name="Marques S."/>
            <person name="Rojo F."/>
            <person name="Santero E."/>
            <person name="Genilloud O."/>
            <person name="Perez-Perez J."/>
            <person name="Rossello-Mora R."/>
            <person name="Ramos J.L."/>
        </authorList>
    </citation>
    <scope>NUCLEOTIDE SEQUENCE</scope>
</reference>
<dbReference type="InterPro" id="IPR011344">
    <property type="entry name" value="ssDNA-bd"/>
</dbReference>
<sequence>MQMRTVNKVILIGNVTKDPLVKNTENGKKVALFNIATNRYFKTTEGENKSEAEFHNCVAWGALADRCEKFLTKGKLVYIE</sequence>
<dbReference type="Pfam" id="PF00436">
    <property type="entry name" value="SSB"/>
    <property type="match status" value="1"/>
</dbReference>
<protein>
    <submittedName>
        <fullName evidence="2">Single-strand binding protein</fullName>
    </submittedName>
</protein>
<keyword evidence="1" id="KW-0238">DNA-binding</keyword>
<reference evidence="2" key="1">
    <citation type="submission" date="2010-07" db="EMBL/GenBank/DDBJ databases">
        <authorList>
            <consortium name="CONSOLIDER consortium CSD2007-00005"/>
            <person name="Guazzaroni M.-E."/>
            <person name="Richter M."/>
            <person name="Garcia-Salamanca A."/>
            <person name="Yarza P."/>
            <person name="Ferrer M."/>
        </authorList>
    </citation>
    <scope>NUCLEOTIDE SEQUENCE</scope>
</reference>
<dbReference type="PROSITE" id="PS50935">
    <property type="entry name" value="SSB"/>
    <property type="match status" value="1"/>
</dbReference>
<evidence type="ECO:0000313" key="2">
    <source>
        <dbReference type="EMBL" id="EFK96370.1"/>
    </source>
</evidence>
<dbReference type="GO" id="GO:0009295">
    <property type="term" value="C:nucleoid"/>
    <property type="evidence" value="ECO:0007669"/>
    <property type="project" value="TreeGrafter"/>
</dbReference>
<dbReference type="NCBIfam" id="TIGR00621">
    <property type="entry name" value="ssb"/>
    <property type="match status" value="1"/>
</dbReference>
<dbReference type="Gene3D" id="2.40.50.140">
    <property type="entry name" value="Nucleic acid-binding proteins"/>
    <property type="match status" value="1"/>
</dbReference>
<dbReference type="AlphaFoldDB" id="D9PJ93"/>
<dbReference type="GO" id="GO:0006260">
    <property type="term" value="P:DNA replication"/>
    <property type="evidence" value="ECO:0007669"/>
    <property type="project" value="InterPro"/>
</dbReference>
<organism evidence="2">
    <name type="scientific">sediment metagenome</name>
    <dbReference type="NCBI Taxonomy" id="749907"/>
    <lineage>
        <taxon>unclassified sequences</taxon>
        <taxon>metagenomes</taxon>
        <taxon>ecological metagenomes</taxon>
    </lineage>
</organism>
<dbReference type="SUPFAM" id="SSF50249">
    <property type="entry name" value="Nucleic acid-binding proteins"/>
    <property type="match status" value="1"/>
</dbReference>
<proteinExistence type="predicted"/>
<dbReference type="GO" id="GO:0003697">
    <property type="term" value="F:single-stranded DNA binding"/>
    <property type="evidence" value="ECO:0007669"/>
    <property type="project" value="InterPro"/>
</dbReference>
<dbReference type="PANTHER" id="PTHR10302">
    <property type="entry name" value="SINGLE-STRANDED DNA-BINDING PROTEIN"/>
    <property type="match status" value="1"/>
</dbReference>